<keyword evidence="1" id="KW-1133">Transmembrane helix</keyword>
<comment type="caution">
    <text evidence="3">The sequence shown here is derived from an EMBL/GenBank/DDBJ whole genome shotgun (WGS) entry which is preliminary data.</text>
</comment>
<protein>
    <recommendedName>
        <fullName evidence="5">Secreted protein</fullName>
    </recommendedName>
</protein>
<evidence type="ECO:0000313" key="4">
    <source>
        <dbReference type="Proteomes" id="UP000276133"/>
    </source>
</evidence>
<evidence type="ECO:0000256" key="2">
    <source>
        <dbReference type="SAM" id="SignalP"/>
    </source>
</evidence>
<proteinExistence type="predicted"/>
<keyword evidence="1" id="KW-0472">Membrane</keyword>
<keyword evidence="1" id="KW-0812">Transmembrane</keyword>
<gene>
    <name evidence="3" type="ORF">BpHYR1_011325</name>
</gene>
<feature type="transmembrane region" description="Helical" evidence="1">
    <location>
        <begin position="74"/>
        <end position="96"/>
    </location>
</feature>
<dbReference type="EMBL" id="REGN01007813">
    <property type="protein sequence ID" value="RNA05231.1"/>
    <property type="molecule type" value="Genomic_DNA"/>
</dbReference>
<name>A0A3M7Q2R8_BRAPC</name>
<sequence>MTLRICLIILQAWIQSKTGPARFTHIKLYHLVANGLWSLQIGNQLFIITKQTVVQIRRCGKRLRTNGQLGQQRFGHFISVECTAIWFVFLLSAVSVQGRQRKIVLQIFINFQHF</sequence>
<keyword evidence="4" id="KW-1185">Reference proteome</keyword>
<accession>A0A3M7Q2R8</accession>
<evidence type="ECO:0000256" key="1">
    <source>
        <dbReference type="SAM" id="Phobius"/>
    </source>
</evidence>
<keyword evidence="2" id="KW-0732">Signal</keyword>
<dbReference type="Proteomes" id="UP000276133">
    <property type="component" value="Unassembled WGS sequence"/>
</dbReference>
<evidence type="ECO:0000313" key="3">
    <source>
        <dbReference type="EMBL" id="RNA05231.1"/>
    </source>
</evidence>
<reference evidence="3 4" key="1">
    <citation type="journal article" date="2018" name="Sci. Rep.">
        <title>Genomic signatures of local adaptation to the degree of environmental predictability in rotifers.</title>
        <authorList>
            <person name="Franch-Gras L."/>
            <person name="Hahn C."/>
            <person name="Garcia-Roger E.M."/>
            <person name="Carmona M.J."/>
            <person name="Serra M."/>
            <person name="Gomez A."/>
        </authorList>
    </citation>
    <scope>NUCLEOTIDE SEQUENCE [LARGE SCALE GENOMIC DNA]</scope>
    <source>
        <strain evidence="3">HYR1</strain>
    </source>
</reference>
<dbReference type="AlphaFoldDB" id="A0A3M7Q2R8"/>
<evidence type="ECO:0008006" key="5">
    <source>
        <dbReference type="Google" id="ProtNLM"/>
    </source>
</evidence>
<feature type="chain" id="PRO_5018092174" description="Secreted protein" evidence="2">
    <location>
        <begin position="19"/>
        <end position="114"/>
    </location>
</feature>
<feature type="signal peptide" evidence="2">
    <location>
        <begin position="1"/>
        <end position="18"/>
    </location>
</feature>
<organism evidence="3 4">
    <name type="scientific">Brachionus plicatilis</name>
    <name type="common">Marine rotifer</name>
    <name type="synonym">Brachionus muelleri</name>
    <dbReference type="NCBI Taxonomy" id="10195"/>
    <lineage>
        <taxon>Eukaryota</taxon>
        <taxon>Metazoa</taxon>
        <taxon>Spiralia</taxon>
        <taxon>Gnathifera</taxon>
        <taxon>Rotifera</taxon>
        <taxon>Eurotatoria</taxon>
        <taxon>Monogononta</taxon>
        <taxon>Pseudotrocha</taxon>
        <taxon>Ploima</taxon>
        <taxon>Brachionidae</taxon>
        <taxon>Brachionus</taxon>
    </lineage>
</organism>